<dbReference type="EMBL" id="JBHUDZ010000018">
    <property type="protein sequence ID" value="MFD1605348.1"/>
    <property type="molecule type" value="Genomic_DNA"/>
</dbReference>
<evidence type="ECO:0000313" key="3">
    <source>
        <dbReference type="Proteomes" id="UP001597138"/>
    </source>
</evidence>
<evidence type="ECO:0008006" key="4">
    <source>
        <dbReference type="Google" id="ProtNLM"/>
    </source>
</evidence>
<feature type="transmembrane region" description="Helical" evidence="1">
    <location>
        <begin position="123"/>
        <end position="144"/>
    </location>
</feature>
<evidence type="ECO:0000256" key="1">
    <source>
        <dbReference type="SAM" id="Phobius"/>
    </source>
</evidence>
<feature type="transmembrane region" description="Helical" evidence="1">
    <location>
        <begin position="87"/>
        <end position="111"/>
    </location>
</feature>
<reference evidence="3" key="1">
    <citation type="journal article" date="2019" name="Int. J. Syst. Evol. Microbiol.">
        <title>The Global Catalogue of Microorganisms (GCM) 10K type strain sequencing project: providing services to taxonomists for standard genome sequencing and annotation.</title>
        <authorList>
            <consortium name="The Broad Institute Genomics Platform"/>
            <consortium name="The Broad Institute Genome Sequencing Center for Infectious Disease"/>
            <person name="Wu L."/>
            <person name="Ma J."/>
        </authorList>
    </citation>
    <scope>NUCLEOTIDE SEQUENCE [LARGE SCALE GENOMIC DNA]</scope>
    <source>
        <strain evidence="3">CCUG 70865</strain>
    </source>
</reference>
<feature type="transmembrane region" description="Helical" evidence="1">
    <location>
        <begin position="6"/>
        <end position="27"/>
    </location>
</feature>
<protein>
    <recommendedName>
        <fullName evidence="4">DUF2938 domain-containing protein</fullName>
    </recommendedName>
</protein>
<comment type="caution">
    <text evidence="2">The sequence shown here is derived from an EMBL/GenBank/DDBJ whole genome shotgun (WGS) entry which is preliminary data.</text>
</comment>
<evidence type="ECO:0000313" key="2">
    <source>
        <dbReference type="EMBL" id="MFD1605348.1"/>
    </source>
</evidence>
<gene>
    <name evidence="2" type="ORF">ACFSC2_21610</name>
</gene>
<accession>A0ABW4HIG5</accession>
<name>A0ABW4HIG5_9FLAO</name>
<sequence>MDFYTLIQIVVSSIAATSAMTLFSYAVSATARELYKEPVLLSYILSHLHLEVSPSVKNILAWILHYIIGLGFVLAYHFLWIYKVLELTWPIGILLGAISGIIGIITWFFLFKMVPQKPNINFAGYYTQLFAAHLIFGFIAYQVYILF</sequence>
<keyword evidence="3" id="KW-1185">Reference proteome</keyword>
<feature type="transmembrane region" description="Helical" evidence="1">
    <location>
        <begin position="59"/>
        <end position="81"/>
    </location>
</feature>
<proteinExistence type="predicted"/>
<keyword evidence="1" id="KW-0812">Transmembrane</keyword>
<organism evidence="2 3">
    <name type="scientific">Flavobacterium artemisiae</name>
    <dbReference type="NCBI Taxonomy" id="2126556"/>
    <lineage>
        <taxon>Bacteria</taxon>
        <taxon>Pseudomonadati</taxon>
        <taxon>Bacteroidota</taxon>
        <taxon>Flavobacteriia</taxon>
        <taxon>Flavobacteriales</taxon>
        <taxon>Flavobacteriaceae</taxon>
        <taxon>Flavobacterium</taxon>
    </lineage>
</organism>
<dbReference type="RefSeq" id="WP_379813169.1">
    <property type="nucleotide sequence ID" value="NZ_JBHUDZ010000018.1"/>
</dbReference>
<keyword evidence="1" id="KW-1133">Transmembrane helix</keyword>
<dbReference type="Proteomes" id="UP001597138">
    <property type="component" value="Unassembled WGS sequence"/>
</dbReference>
<keyword evidence="1" id="KW-0472">Membrane</keyword>